<comment type="cofactor">
    <cofactor evidence="2">
        <name>a divalent metal cation</name>
        <dbReference type="ChEBI" id="CHEBI:60240"/>
    </cofactor>
</comment>
<evidence type="ECO:0000313" key="4">
    <source>
        <dbReference type="EMBL" id="QDS97288.1"/>
    </source>
</evidence>
<keyword evidence="2" id="KW-0479">Metal-binding</keyword>
<dbReference type="OrthoDB" id="9800565at2"/>
<dbReference type="KEGG" id="amob:HG15A2_05490"/>
<dbReference type="PANTHER" id="PTHR43165:SF1">
    <property type="entry name" value="PHOSPHODIESTERASE MJ0936"/>
    <property type="match status" value="1"/>
</dbReference>
<dbReference type="GO" id="GO:0046872">
    <property type="term" value="F:metal ion binding"/>
    <property type="evidence" value="ECO:0007669"/>
    <property type="project" value="UniProtKB-KW"/>
</dbReference>
<accession>A0A517MQX3</accession>
<evidence type="ECO:0000259" key="3">
    <source>
        <dbReference type="Pfam" id="PF12850"/>
    </source>
</evidence>
<dbReference type="InterPro" id="IPR024654">
    <property type="entry name" value="Calcineurin-like_PHP_lpxH"/>
</dbReference>
<evidence type="ECO:0000313" key="5">
    <source>
        <dbReference type="Proteomes" id="UP000319852"/>
    </source>
</evidence>
<dbReference type="Pfam" id="PF12850">
    <property type="entry name" value="Metallophos_2"/>
    <property type="match status" value="1"/>
</dbReference>
<evidence type="ECO:0000256" key="2">
    <source>
        <dbReference type="RuleBase" id="RU362039"/>
    </source>
</evidence>
<dbReference type="Gene3D" id="3.60.21.10">
    <property type="match status" value="1"/>
</dbReference>
<protein>
    <recommendedName>
        <fullName evidence="2">Phosphoesterase</fullName>
        <ecNumber evidence="2">3.1.4.-</ecNumber>
    </recommendedName>
</protein>
<proteinExistence type="inferred from homology"/>
<keyword evidence="5" id="KW-1185">Reference proteome</keyword>
<dbReference type="InterPro" id="IPR053193">
    <property type="entry name" value="MetalloPDE_YfcE-like"/>
</dbReference>
<dbReference type="EMBL" id="CP036263">
    <property type="protein sequence ID" value="QDS97288.1"/>
    <property type="molecule type" value="Genomic_DNA"/>
</dbReference>
<dbReference type="RefSeq" id="WP_145057550.1">
    <property type="nucleotide sequence ID" value="NZ_CP036263.1"/>
</dbReference>
<feature type="domain" description="Calcineurin-like phosphoesterase" evidence="3">
    <location>
        <begin position="1"/>
        <end position="153"/>
    </location>
</feature>
<dbReference type="InterPro" id="IPR000979">
    <property type="entry name" value="Phosphodiesterase_MJ0936/Vps29"/>
</dbReference>
<name>A0A517MQX3_9BACT</name>
<dbReference type="EC" id="3.1.4.-" evidence="2"/>
<dbReference type="SUPFAM" id="SSF56300">
    <property type="entry name" value="Metallo-dependent phosphatases"/>
    <property type="match status" value="1"/>
</dbReference>
<evidence type="ECO:0000256" key="1">
    <source>
        <dbReference type="ARBA" id="ARBA00008950"/>
    </source>
</evidence>
<dbReference type="AlphaFoldDB" id="A0A517MQX3"/>
<reference evidence="4 5" key="1">
    <citation type="submission" date="2019-02" db="EMBL/GenBank/DDBJ databases">
        <title>Deep-cultivation of Planctomycetes and their phenomic and genomic characterization uncovers novel biology.</title>
        <authorList>
            <person name="Wiegand S."/>
            <person name="Jogler M."/>
            <person name="Boedeker C."/>
            <person name="Pinto D."/>
            <person name="Vollmers J."/>
            <person name="Rivas-Marin E."/>
            <person name="Kohn T."/>
            <person name="Peeters S.H."/>
            <person name="Heuer A."/>
            <person name="Rast P."/>
            <person name="Oberbeckmann S."/>
            <person name="Bunk B."/>
            <person name="Jeske O."/>
            <person name="Meyerdierks A."/>
            <person name="Storesund J.E."/>
            <person name="Kallscheuer N."/>
            <person name="Luecker S."/>
            <person name="Lage O.M."/>
            <person name="Pohl T."/>
            <person name="Merkel B.J."/>
            <person name="Hornburger P."/>
            <person name="Mueller R.-W."/>
            <person name="Bruemmer F."/>
            <person name="Labrenz M."/>
            <person name="Spormann A.M."/>
            <person name="Op den Camp H."/>
            <person name="Overmann J."/>
            <person name="Amann R."/>
            <person name="Jetten M.S.M."/>
            <person name="Mascher T."/>
            <person name="Medema M.H."/>
            <person name="Devos D.P."/>
            <person name="Kaster A.-K."/>
            <person name="Ovreas L."/>
            <person name="Rohde M."/>
            <person name="Galperin M.Y."/>
            <person name="Jogler C."/>
        </authorList>
    </citation>
    <scope>NUCLEOTIDE SEQUENCE [LARGE SCALE GENOMIC DNA]</scope>
    <source>
        <strain evidence="4 5">HG15A2</strain>
    </source>
</reference>
<dbReference type="GO" id="GO:0016787">
    <property type="term" value="F:hydrolase activity"/>
    <property type="evidence" value="ECO:0007669"/>
    <property type="project" value="UniProtKB-UniRule"/>
</dbReference>
<gene>
    <name evidence="4" type="ORF">HG15A2_05490</name>
</gene>
<comment type="similarity">
    <text evidence="1 2">Belongs to the metallophosphoesterase superfamily. YfcE family.</text>
</comment>
<dbReference type="PANTHER" id="PTHR43165">
    <property type="entry name" value="METALLOPHOSPHOESTERASE"/>
    <property type="match status" value="1"/>
</dbReference>
<dbReference type="NCBIfam" id="TIGR00040">
    <property type="entry name" value="yfcE"/>
    <property type="match status" value="1"/>
</dbReference>
<sequence length="164" mass="18000">MRLGIVSDSHGHTELVIPAVRMLESLEVDRVLHCGDIGSPEVVQLFKPWPTDFVFGNCDGNQAELSKAITEAGLTCHQEFGELEIEGCRIALLHSHDQRRFRDALESGSYDLVCYGHTHIASIDEHSGPHGTTLALNPGALYRANPHSLAVVELPEIRAELITL</sequence>
<dbReference type="Proteomes" id="UP000319852">
    <property type="component" value="Chromosome"/>
</dbReference>
<dbReference type="InterPro" id="IPR029052">
    <property type="entry name" value="Metallo-depent_PP-like"/>
</dbReference>
<organism evidence="4 5">
    <name type="scientific">Adhaeretor mobilis</name>
    <dbReference type="NCBI Taxonomy" id="1930276"/>
    <lineage>
        <taxon>Bacteria</taxon>
        <taxon>Pseudomonadati</taxon>
        <taxon>Planctomycetota</taxon>
        <taxon>Planctomycetia</taxon>
        <taxon>Pirellulales</taxon>
        <taxon>Lacipirellulaceae</taxon>
        <taxon>Adhaeretor</taxon>
    </lineage>
</organism>